<dbReference type="AlphaFoldDB" id="A0A1I3WJS5"/>
<accession>A0A1I3WJS5</accession>
<dbReference type="Proteomes" id="UP000199111">
    <property type="component" value="Unassembled WGS sequence"/>
</dbReference>
<dbReference type="Pfam" id="PF13384">
    <property type="entry name" value="HTH_23"/>
    <property type="match status" value="1"/>
</dbReference>
<organism evidence="1 2">
    <name type="scientific">Streptosporangium canum</name>
    <dbReference type="NCBI Taxonomy" id="324952"/>
    <lineage>
        <taxon>Bacteria</taxon>
        <taxon>Bacillati</taxon>
        <taxon>Actinomycetota</taxon>
        <taxon>Actinomycetes</taxon>
        <taxon>Streptosporangiales</taxon>
        <taxon>Streptosporangiaceae</taxon>
        <taxon>Streptosporangium</taxon>
    </lineage>
</organism>
<name>A0A1I3WJS5_9ACTN</name>
<evidence type="ECO:0000313" key="2">
    <source>
        <dbReference type="Proteomes" id="UP000199111"/>
    </source>
</evidence>
<keyword evidence="1" id="KW-0238">DNA-binding</keyword>
<keyword evidence="2" id="KW-1185">Reference proteome</keyword>
<reference evidence="2" key="1">
    <citation type="submission" date="2016-10" db="EMBL/GenBank/DDBJ databases">
        <authorList>
            <person name="Varghese N."/>
            <person name="Submissions S."/>
        </authorList>
    </citation>
    <scope>NUCLEOTIDE SEQUENCE [LARGE SCALE GENOMIC DNA]</scope>
    <source>
        <strain evidence="2">CGMCC 4.2126</strain>
    </source>
</reference>
<protein>
    <submittedName>
        <fullName evidence="1">Homeodomain-like domain-containing protein</fullName>
    </submittedName>
</protein>
<keyword evidence="1" id="KW-0371">Homeobox</keyword>
<evidence type="ECO:0000313" key="1">
    <source>
        <dbReference type="EMBL" id="SFK07107.1"/>
    </source>
</evidence>
<dbReference type="EMBL" id="FOQY01000016">
    <property type="protein sequence ID" value="SFK07107.1"/>
    <property type="molecule type" value="Genomic_DNA"/>
</dbReference>
<dbReference type="InterPro" id="IPR009057">
    <property type="entry name" value="Homeodomain-like_sf"/>
</dbReference>
<dbReference type="GO" id="GO:0003677">
    <property type="term" value="F:DNA binding"/>
    <property type="evidence" value="ECO:0007669"/>
    <property type="project" value="UniProtKB-KW"/>
</dbReference>
<dbReference type="SUPFAM" id="SSF46689">
    <property type="entry name" value="Homeodomain-like"/>
    <property type="match status" value="1"/>
</dbReference>
<sequence>MSWYAQNMRYAQGGGLTAGQRAKREQVRLRAAELFAQDYSDAQVAKELRVSRMSVNRRRRAWACGAGLQGPGLAADAG</sequence>
<gene>
    <name evidence="1" type="ORF">SAMN05216275_116157</name>
</gene>
<proteinExistence type="predicted"/>